<reference evidence="1 2" key="1">
    <citation type="submission" date="2023-10" db="EMBL/GenBank/DDBJ databases">
        <title>Screening of Alkalihalobacillus lindianensis BZ-TG-R113 and Its Alleviation of Salt Stress on Rapeseed Growth.</title>
        <authorList>
            <person name="Zhao B."/>
            <person name="Guo T."/>
        </authorList>
    </citation>
    <scope>NUCLEOTIDE SEQUENCE [LARGE SCALE GENOMIC DNA]</scope>
    <source>
        <strain evidence="1 2">BZ-TG-R113</strain>
    </source>
</reference>
<dbReference type="GO" id="GO:0005524">
    <property type="term" value="F:ATP binding"/>
    <property type="evidence" value="ECO:0007669"/>
    <property type="project" value="UniProtKB-KW"/>
</dbReference>
<gene>
    <name evidence="1" type="ORF">RYX56_24090</name>
</gene>
<evidence type="ECO:0000313" key="1">
    <source>
        <dbReference type="EMBL" id="MDV2687430.1"/>
    </source>
</evidence>
<dbReference type="EMBL" id="JAWJBA010000727">
    <property type="protein sequence ID" value="MDV2687430.1"/>
    <property type="molecule type" value="Genomic_DNA"/>
</dbReference>
<feature type="non-terminal residue" evidence="1">
    <location>
        <position position="1"/>
    </location>
</feature>
<name>A0ABU3XHS8_9BACI</name>
<organism evidence="1 2">
    <name type="scientific">Alkalihalophilus lindianensis</name>
    <dbReference type="NCBI Taxonomy" id="1630542"/>
    <lineage>
        <taxon>Bacteria</taxon>
        <taxon>Bacillati</taxon>
        <taxon>Bacillota</taxon>
        <taxon>Bacilli</taxon>
        <taxon>Bacillales</taxon>
        <taxon>Bacillaceae</taxon>
        <taxon>Alkalihalophilus</taxon>
    </lineage>
</organism>
<comment type="caution">
    <text evidence="1">The sequence shown here is derived from an EMBL/GenBank/DDBJ whole genome shotgun (WGS) entry which is preliminary data.</text>
</comment>
<accession>A0ABU3XHS8</accession>
<evidence type="ECO:0000313" key="2">
    <source>
        <dbReference type="Proteomes" id="UP001287282"/>
    </source>
</evidence>
<keyword evidence="1" id="KW-0067">ATP-binding</keyword>
<sequence>TGASQTEISKALILNGVMVEEINKKNHSLEDYFLTLINGGGIRA</sequence>
<keyword evidence="2" id="KW-1185">Reference proteome</keyword>
<proteinExistence type="predicted"/>
<keyword evidence="1" id="KW-0547">Nucleotide-binding</keyword>
<dbReference type="Proteomes" id="UP001287282">
    <property type="component" value="Unassembled WGS sequence"/>
</dbReference>
<protein>
    <submittedName>
        <fullName evidence="1">ABC transporter ATP-binding protein</fullName>
    </submittedName>
</protein>